<sequence>MHTELRVQEVTAEVDAFIVSDEYLKRDLIVGRDFLDQDHVVMIKKQRQLILRRIENALDVFEVADKEESSEEFDFGDVTAEEKQEGAKMAHVDALSRNPLSVGLEIGRIDLTEADWI</sequence>
<evidence type="ECO:0000313" key="1">
    <source>
        <dbReference type="EMBL" id="KAK2577919.1"/>
    </source>
</evidence>
<name>A0AAD9RDU7_9HYME</name>
<protein>
    <submittedName>
        <fullName evidence="1">Uncharacterized protein</fullName>
    </submittedName>
</protein>
<keyword evidence="2" id="KW-1185">Reference proteome</keyword>
<organism evidence="1 2">
    <name type="scientific">Odynerus spinipes</name>
    <dbReference type="NCBI Taxonomy" id="1348599"/>
    <lineage>
        <taxon>Eukaryota</taxon>
        <taxon>Metazoa</taxon>
        <taxon>Ecdysozoa</taxon>
        <taxon>Arthropoda</taxon>
        <taxon>Hexapoda</taxon>
        <taxon>Insecta</taxon>
        <taxon>Pterygota</taxon>
        <taxon>Neoptera</taxon>
        <taxon>Endopterygota</taxon>
        <taxon>Hymenoptera</taxon>
        <taxon>Apocrita</taxon>
        <taxon>Aculeata</taxon>
        <taxon>Vespoidea</taxon>
        <taxon>Vespidae</taxon>
        <taxon>Eumeninae</taxon>
        <taxon>Odynerus</taxon>
    </lineage>
</organism>
<comment type="caution">
    <text evidence="1">The sequence shown here is derived from an EMBL/GenBank/DDBJ whole genome shotgun (WGS) entry which is preliminary data.</text>
</comment>
<evidence type="ECO:0000313" key="2">
    <source>
        <dbReference type="Proteomes" id="UP001258017"/>
    </source>
</evidence>
<reference evidence="1" key="2">
    <citation type="journal article" date="2023" name="Commun. Biol.">
        <title>Intrasexual cuticular hydrocarbon dimorphism in a wasp sheds light on hydrocarbon biosynthesis genes in Hymenoptera.</title>
        <authorList>
            <person name="Moris V.C."/>
            <person name="Podsiadlowski L."/>
            <person name="Martin S."/>
            <person name="Oeyen J.P."/>
            <person name="Donath A."/>
            <person name="Petersen M."/>
            <person name="Wilbrandt J."/>
            <person name="Misof B."/>
            <person name="Liedtke D."/>
            <person name="Thamm M."/>
            <person name="Scheiner R."/>
            <person name="Schmitt T."/>
            <person name="Niehuis O."/>
        </authorList>
    </citation>
    <scope>NUCLEOTIDE SEQUENCE</scope>
    <source>
        <strain evidence="1">GBR_01_08_01A</strain>
    </source>
</reference>
<gene>
    <name evidence="1" type="ORF">KPH14_011864</name>
</gene>
<proteinExistence type="predicted"/>
<accession>A0AAD9RDU7</accession>
<dbReference type="EMBL" id="JAIFRP010000831">
    <property type="protein sequence ID" value="KAK2577919.1"/>
    <property type="molecule type" value="Genomic_DNA"/>
</dbReference>
<dbReference type="Proteomes" id="UP001258017">
    <property type="component" value="Unassembled WGS sequence"/>
</dbReference>
<reference evidence="1" key="1">
    <citation type="submission" date="2021-08" db="EMBL/GenBank/DDBJ databases">
        <authorList>
            <person name="Misof B."/>
            <person name="Oliver O."/>
            <person name="Podsiadlowski L."/>
            <person name="Donath A."/>
            <person name="Peters R."/>
            <person name="Mayer C."/>
            <person name="Rust J."/>
            <person name="Gunkel S."/>
            <person name="Lesny P."/>
            <person name="Martin S."/>
            <person name="Oeyen J.P."/>
            <person name="Petersen M."/>
            <person name="Panagiotis P."/>
            <person name="Wilbrandt J."/>
            <person name="Tanja T."/>
        </authorList>
    </citation>
    <scope>NUCLEOTIDE SEQUENCE</scope>
    <source>
        <strain evidence="1">GBR_01_08_01A</strain>
        <tissue evidence="1">Thorax + abdomen</tissue>
    </source>
</reference>
<dbReference type="AlphaFoldDB" id="A0AAD9RDU7"/>